<dbReference type="GO" id="GO:0045892">
    <property type="term" value="P:negative regulation of DNA-templated transcription"/>
    <property type="evidence" value="ECO:0007669"/>
    <property type="project" value="UniProtKB-UniRule"/>
</dbReference>
<dbReference type="NCBIfam" id="TIGR00331">
    <property type="entry name" value="hrcA"/>
    <property type="match status" value="1"/>
</dbReference>
<dbReference type="Pfam" id="PF03444">
    <property type="entry name" value="WHD_HrcA"/>
    <property type="match status" value="1"/>
</dbReference>
<name>A0A9D1HDG4_9FIRM</name>
<feature type="domain" description="Heat-inducible transcription repressor HrcA C-terminal" evidence="7">
    <location>
        <begin position="105"/>
        <end position="322"/>
    </location>
</feature>
<feature type="domain" description="Winged helix-turn-helix transcription repressor HrcA DNA-binding" evidence="8">
    <location>
        <begin position="3"/>
        <end position="74"/>
    </location>
</feature>
<gene>
    <name evidence="6 9" type="primary">hrcA</name>
    <name evidence="9" type="ORF">IAD12_06460</name>
</gene>
<dbReference type="Proteomes" id="UP000824159">
    <property type="component" value="Unassembled WGS sequence"/>
</dbReference>
<dbReference type="GO" id="GO:0003677">
    <property type="term" value="F:DNA binding"/>
    <property type="evidence" value="ECO:0007669"/>
    <property type="project" value="InterPro"/>
</dbReference>
<comment type="function">
    <text evidence="5 6">Negative regulator of class I heat shock genes (grpE-dnaK-dnaJ and groELS operons). Prevents heat-shock induction of these operons.</text>
</comment>
<dbReference type="InterPro" id="IPR021153">
    <property type="entry name" value="HrcA_C"/>
</dbReference>
<dbReference type="InterPro" id="IPR029016">
    <property type="entry name" value="GAF-like_dom_sf"/>
</dbReference>
<dbReference type="InterPro" id="IPR023120">
    <property type="entry name" value="WHTH_transcript_rep_HrcA_IDD"/>
</dbReference>
<comment type="caution">
    <text evidence="9">The sequence shown here is derived from an EMBL/GenBank/DDBJ whole genome shotgun (WGS) entry which is preliminary data.</text>
</comment>
<evidence type="ECO:0000256" key="2">
    <source>
        <dbReference type="ARBA" id="ARBA00023015"/>
    </source>
</evidence>
<dbReference type="PANTHER" id="PTHR34824">
    <property type="entry name" value="HEAT-INDUCIBLE TRANSCRIPTION REPRESSOR HRCA"/>
    <property type="match status" value="1"/>
</dbReference>
<evidence type="ECO:0000259" key="8">
    <source>
        <dbReference type="Pfam" id="PF03444"/>
    </source>
</evidence>
<dbReference type="InterPro" id="IPR036388">
    <property type="entry name" value="WH-like_DNA-bd_sf"/>
</dbReference>
<keyword evidence="2 6" id="KW-0805">Transcription regulation</keyword>
<dbReference type="HAMAP" id="MF_00081">
    <property type="entry name" value="HrcA"/>
    <property type="match status" value="1"/>
</dbReference>
<keyword evidence="4 6" id="KW-0804">Transcription</keyword>
<dbReference type="SUPFAM" id="SSF55781">
    <property type="entry name" value="GAF domain-like"/>
    <property type="match status" value="1"/>
</dbReference>
<accession>A0A9D1HDG4</accession>
<dbReference type="EMBL" id="DVLX01000082">
    <property type="protein sequence ID" value="HIT99878.1"/>
    <property type="molecule type" value="Genomic_DNA"/>
</dbReference>
<organism evidence="9 10">
    <name type="scientific">Candidatus Allocopromorpha excrementavium</name>
    <dbReference type="NCBI Taxonomy" id="2840741"/>
    <lineage>
        <taxon>Bacteria</taxon>
        <taxon>Bacillati</taxon>
        <taxon>Bacillota</taxon>
        <taxon>Clostridia</taxon>
        <taxon>Eubacteriales</taxon>
        <taxon>Eubacteriaceae</taxon>
        <taxon>Eubacteriaceae incertae sedis</taxon>
        <taxon>Candidatus Allocopromorpha</taxon>
    </lineage>
</organism>
<evidence type="ECO:0000313" key="10">
    <source>
        <dbReference type="Proteomes" id="UP000824159"/>
    </source>
</evidence>
<dbReference type="PIRSF" id="PIRSF005485">
    <property type="entry name" value="HrcA"/>
    <property type="match status" value="1"/>
</dbReference>
<dbReference type="PANTHER" id="PTHR34824:SF1">
    <property type="entry name" value="HEAT-INDUCIBLE TRANSCRIPTION REPRESSOR HRCA"/>
    <property type="match status" value="1"/>
</dbReference>
<sequence>MDLSERKLKILQAIISDYISTAEPVGSRTISKNYDFGISPATIRNEMSDLEDMGYLSHPHTSSGRVPSEKAYRLYVNELMKKRELTESEKESIAARLYSNMTELENIVQRAAHVLSEITSLMAFGLTPRQDEDTLKYINLIPVDEYTVVLMLVAESGKVSNTTVKLEKPASEDSLRILSKSMTYNYRGKTLSEALTLDIIKNFKADAESMAMFEKNIVPSFVKTLEDMLNVNLYMDGLTNIFSIPEYNDIDRAKVFLEMLDKKEDLTRTLVNRENGVIITIGNENKEESMQNCSLITATYHVDGKLMGKIGVIGPTRMRYGEITSIVEYLTDNISEAFKIAEGDYDDESKQR</sequence>
<reference evidence="9" key="1">
    <citation type="submission" date="2020-10" db="EMBL/GenBank/DDBJ databases">
        <authorList>
            <person name="Gilroy R."/>
        </authorList>
    </citation>
    <scope>NUCLEOTIDE SEQUENCE</scope>
    <source>
        <strain evidence="9">CHK176-22527</strain>
    </source>
</reference>
<evidence type="ECO:0000256" key="3">
    <source>
        <dbReference type="ARBA" id="ARBA00023016"/>
    </source>
</evidence>
<keyword evidence="1 6" id="KW-0678">Repressor</keyword>
<evidence type="ECO:0000313" key="9">
    <source>
        <dbReference type="EMBL" id="HIT99878.1"/>
    </source>
</evidence>
<evidence type="ECO:0000256" key="6">
    <source>
        <dbReference type="HAMAP-Rule" id="MF_00081"/>
    </source>
</evidence>
<dbReference type="InterPro" id="IPR036390">
    <property type="entry name" value="WH_DNA-bd_sf"/>
</dbReference>
<dbReference type="SUPFAM" id="SSF46785">
    <property type="entry name" value="Winged helix' DNA-binding domain"/>
    <property type="match status" value="1"/>
</dbReference>
<dbReference type="Gene3D" id="3.30.450.40">
    <property type="match status" value="1"/>
</dbReference>
<evidence type="ECO:0000256" key="5">
    <source>
        <dbReference type="ARBA" id="ARBA00055319"/>
    </source>
</evidence>
<evidence type="ECO:0000259" key="7">
    <source>
        <dbReference type="Pfam" id="PF01628"/>
    </source>
</evidence>
<evidence type="ECO:0000256" key="4">
    <source>
        <dbReference type="ARBA" id="ARBA00023163"/>
    </source>
</evidence>
<dbReference type="Pfam" id="PF01628">
    <property type="entry name" value="HrcA"/>
    <property type="match status" value="1"/>
</dbReference>
<evidence type="ECO:0000256" key="1">
    <source>
        <dbReference type="ARBA" id="ARBA00022491"/>
    </source>
</evidence>
<proteinExistence type="inferred from homology"/>
<dbReference type="FunFam" id="1.10.10.10:FF:000049">
    <property type="entry name" value="Heat-inducible transcription repressor HrcA"/>
    <property type="match status" value="1"/>
</dbReference>
<keyword evidence="3 6" id="KW-0346">Stress response</keyword>
<dbReference type="InterPro" id="IPR002571">
    <property type="entry name" value="HrcA"/>
</dbReference>
<dbReference type="InterPro" id="IPR005104">
    <property type="entry name" value="WHTH_HrcA_DNA-bd"/>
</dbReference>
<reference evidence="9" key="2">
    <citation type="journal article" date="2021" name="PeerJ">
        <title>Extensive microbial diversity within the chicken gut microbiome revealed by metagenomics and culture.</title>
        <authorList>
            <person name="Gilroy R."/>
            <person name="Ravi A."/>
            <person name="Getino M."/>
            <person name="Pursley I."/>
            <person name="Horton D.L."/>
            <person name="Alikhan N.F."/>
            <person name="Baker D."/>
            <person name="Gharbi K."/>
            <person name="Hall N."/>
            <person name="Watson M."/>
            <person name="Adriaenssens E.M."/>
            <person name="Foster-Nyarko E."/>
            <person name="Jarju S."/>
            <person name="Secka A."/>
            <person name="Antonio M."/>
            <person name="Oren A."/>
            <person name="Chaudhuri R.R."/>
            <person name="La Ragione R."/>
            <person name="Hildebrand F."/>
            <person name="Pallen M.J."/>
        </authorList>
    </citation>
    <scope>NUCLEOTIDE SEQUENCE</scope>
    <source>
        <strain evidence="9">CHK176-22527</strain>
    </source>
</reference>
<comment type="similarity">
    <text evidence="6">Belongs to the HrcA family.</text>
</comment>
<protein>
    <recommendedName>
        <fullName evidence="6">Heat-inducible transcription repressor HrcA</fullName>
    </recommendedName>
</protein>
<dbReference type="Gene3D" id="3.30.390.60">
    <property type="entry name" value="Heat-inducible transcription repressor hrca homolog, domain 3"/>
    <property type="match status" value="1"/>
</dbReference>
<dbReference type="AlphaFoldDB" id="A0A9D1HDG4"/>
<dbReference type="Gene3D" id="1.10.10.10">
    <property type="entry name" value="Winged helix-like DNA-binding domain superfamily/Winged helix DNA-binding domain"/>
    <property type="match status" value="1"/>
</dbReference>